<comment type="caution">
    <text evidence="2">The sequence shown here is derived from an EMBL/GenBank/DDBJ whole genome shotgun (WGS) entry which is preliminary data.</text>
</comment>
<dbReference type="GO" id="GO:0046654">
    <property type="term" value="P:tetrahydrofolate biosynthetic process"/>
    <property type="evidence" value="ECO:0007669"/>
    <property type="project" value="TreeGrafter"/>
</dbReference>
<feature type="non-terminal residue" evidence="2">
    <location>
        <position position="1"/>
    </location>
</feature>
<name>A0A659QTW6_SALET</name>
<dbReference type="EC" id="2.5.1.15" evidence="2"/>
<evidence type="ECO:0000259" key="1">
    <source>
        <dbReference type="PROSITE" id="PS50972"/>
    </source>
</evidence>
<gene>
    <name evidence="2" type="primary">folP</name>
    <name evidence="2" type="ORF">C9F09_14945</name>
</gene>
<feature type="domain" description="Pterin-binding" evidence="1">
    <location>
        <begin position="1"/>
        <end position="83"/>
    </location>
</feature>
<dbReference type="PANTHER" id="PTHR20941:SF1">
    <property type="entry name" value="FOLIC ACID SYNTHESIS PROTEIN FOL1"/>
    <property type="match status" value="1"/>
</dbReference>
<accession>A0A659QTW6</accession>
<dbReference type="GO" id="GO:0004156">
    <property type="term" value="F:dihydropteroate synthase activity"/>
    <property type="evidence" value="ECO:0007669"/>
    <property type="project" value="UniProtKB-EC"/>
</dbReference>
<dbReference type="SUPFAM" id="SSF51717">
    <property type="entry name" value="Dihydropteroate synthetase-like"/>
    <property type="match status" value="1"/>
</dbReference>
<sequence>DPAFRSGKTLSHTSTFLARLAEVHHFNLKLLGGMSRKTMVGQLLNVGPSDRLNGSLACAVIAAMQGAQIIRVHDVKETVEAMRVVEATLSAKGNKRYE</sequence>
<proteinExistence type="predicted"/>
<dbReference type="PANTHER" id="PTHR20941">
    <property type="entry name" value="FOLATE SYNTHESIS PROTEINS"/>
    <property type="match status" value="1"/>
</dbReference>
<reference evidence="2 3" key="1">
    <citation type="submission" date="2018-03" db="EMBL/GenBank/DDBJ databases">
        <title>Non-Typhoidal Salmonella genome sequencing and assembly.</title>
        <authorList>
            <person name="Matchawe C."/>
        </authorList>
    </citation>
    <scope>NUCLEOTIDE SEQUENCE [LARGE SCALE GENOMIC DNA]</scope>
    <source>
        <strain evidence="2 3">35dea</strain>
    </source>
</reference>
<dbReference type="PROSITE" id="PS50972">
    <property type="entry name" value="PTERIN_BINDING"/>
    <property type="match status" value="1"/>
</dbReference>
<protein>
    <submittedName>
        <fullName evidence="2">Dihydropteroate synthase</fullName>
        <ecNumber evidence="2">2.5.1.15</ecNumber>
    </submittedName>
</protein>
<dbReference type="GO" id="GO:0005829">
    <property type="term" value="C:cytosol"/>
    <property type="evidence" value="ECO:0007669"/>
    <property type="project" value="TreeGrafter"/>
</dbReference>
<evidence type="ECO:0000313" key="2">
    <source>
        <dbReference type="EMBL" id="TGC90000.1"/>
    </source>
</evidence>
<dbReference type="InterPro" id="IPR045031">
    <property type="entry name" value="DHP_synth-like"/>
</dbReference>
<dbReference type="Gene3D" id="3.20.20.20">
    <property type="entry name" value="Dihydropteroate synthase-like"/>
    <property type="match status" value="1"/>
</dbReference>
<dbReference type="AlphaFoldDB" id="A0A659QTW6"/>
<organism evidence="2 3">
    <name type="scientific">Salmonella enterica subsp. enterica serovar Wilhelmsburg</name>
    <dbReference type="NCBI Taxonomy" id="1960126"/>
    <lineage>
        <taxon>Bacteria</taxon>
        <taxon>Pseudomonadati</taxon>
        <taxon>Pseudomonadota</taxon>
        <taxon>Gammaproteobacteria</taxon>
        <taxon>Enterobacterales</taxon>
        <taxon>Enterobacteriaceae</taxon>
        <taxon>Salmonella</taxon>
    </lineage>
</organism>
<dbReference type="EMBL" id="PYKB01000909">
    <property type="protein sequence ID" value="TGC90000.1"/>
    <property type="molecule type" value="Genomic_DNA"/>
</dbReference>
<dbReference type="Proteomes" id="UP000298491">
    <property type="component" value="Unassembled WGS sequence"/>
</dbReference>
<dbReference type="Pfam" id="PF00809">
    <property type="entry name" value="Pterin_bind"/>
    <property type="match status" value="1"/>
</dbReference>
<keyword evidence="2" id="KW-0808">Transferase</keyword>
<evidence type="ECO:0000313" key="3">
    <source>
        <dbReference type="Proteomes" id="UP000298491"/>
    </source>
</evidence>
<dbReference type="InterPro" id="IPR011005">
    <property type="entry name" value="Dihydropteroate_synth-like_sf"/>
</dbReference>
<dbReference type="InterPro" id="IPR000489">
    <property type="entry name" value="Pterin-binding_dom"/>
</dbReference>